<dbReference type="InterPro" id="IPR002502">
    <property type="entry name" value="Amidase_domain"/>
</dbReference>
<organism evidence="4 5">
    <name type="scientific">Candidatus Neomicrothrix parvicella RN1</name>
    <dbReference type="NCBI Taxonomy" id="1229780"/>
    <lineage>
        <taxon>Bacteria</taxon>
        <taxon>Bacillati</taxon>
        <taxon>Actinomycetota</taxon>
        <taxon>Acidimicrobiia</taxon>
        <taxon>Acidimicrobiales</taxon>
        <taxon>Microthrixaceae</taxon>
        <taxon>Candidatus Neomicrothrix</taxon>
    </lineage>
</organism>
<evidence type="ECO:0000313" key="4">
    <source>
        <dbReference type="EMBL" id="CCM63575.1"/>
    </source>
</evidence>
<dbReference type="PANTHER" id="PTHR11022:SF41">
    <property type="entry name" value="PEPTIDOGLYCAN-RECOGNITION PROTEIN LC-RELATED"/>
    <property type="match status" value="1"/>
</dbReference>
<comment type="caution">
    <text evidence="4">The sequence shown here is derived from an EMBL/GenBank/DDBJ whole genome shotgun (WGS) entry which is preliminary data.</text>
</comment>
<dbReference type="HOGENOM" id="CLU_426232_0_0_11"/>
<dbReference type="EMBL" id="CANL01000018">
    <property type="protein sequence ID" value="CCM63575.1"/>
    <property type="molecule type" value="Genomic_DNA"/>
</dbReference>
<dbReference type="InterPro" id="IPR015510">
    <property type="entry name" value="PGRP"/>
</dbReference>
<dbReference type="RefSeq" id="WP_012226336.1">
    <property type="nucleotide sequence ID" value="NZ_HG422565.1"/>
</dbReference>
<accession>R4YYW9</accession>
<dbReference type="OrthoDB" id="514320at2"/>
<dbReference type="InterPro" id="IPR006619">
    <property type="entry name" value="PGRP_domain_met/bac"/>
</dbReference>
<evidence type="ECO:0000313" key="5">
    <source>
        <dbReference type="Proteomes" id="UP000018291"/>
    </source>
</evidence>
<dbReference type="eggNOG" id="COG5479">
    <property type="taxonomic scope" value="Bacteria"/>
</dbReference>
<dbReference type="GO" id="GO:0008270">
    <property type="term" value="F:zinc ion binding"/>
    <property type="evidence" value="ECO:0007669"/>
    <property type="project" value="InterPro"/>
</dbReference>
<feature type="compositionally biased region" description="Low complexity" evidence="2">
    <location>
        <begin position="326"/>
        <end position="337"/>
    </location>
</feature>
<evidence type="ECO:0000259" key="3">
    <source>
        <dbReference type="SMART" id="SM00701"/>
    </source>
</evidence>
<dbReference type="CDD" id="cd06583">
    <property type="entry name" value="PGRP"/>
    <property type="match status" value="1"/>
</dbReference>
<feature type="region of interest" description="Disordered" evidence="2">
    <location>
        <begin position="293"/>
        <end position="342"/>
    </location>
</feature>
<dbReference type="Gene3D" id="3.40.80.10">
    <property type="entry name" value="Peptidoglycan recognition protein-like"/>
    <property type="match status" value="1"/>
</dbReference>
<dbReference type="PANTHER" id="PTHR11022">
    <property type="entry name" value="PEPTIDOGLYCAN RECOGNITION PROTEIN"/>
    <property type="match status" value="1"/>
</dbReference>
<proteinExistence type="inferred from homology"/>
<feature type="compositionally biased region" description="Low complexity" evidence="2">
    <location>
        <begin position="66"/>
        <end position="97"/>
    </location>
</feature>
<evidence type="ECO:0000256" key="1">
    <source>
        <dbReference type="ARBA" id="ARBA00007553"/>
    </source>
</evidence>
<dbReference type="GO" id="GO:0008745">
    <property type="term" value="F:N-acetylmuramoyl-L-alanine amidase activity"/>
    <property type="evidence" value="ECO:0007669"/>
    <property type="project" value="InterPro"/>
</dbReference>
<feature type="region of interest" description="Disordered" evidence="2">
    <location>
        <begin position="52"/>
        <end position="114"/>
    </location>
</feature>
<dbReference type="SMART" id="SM00701">
    <property type="entry name" value="PGRP"/>
    <property type="match status" value="1"/>
</dbReference>
<dbReference type="GO" id="GO:0009253">
    <property type="term" value="P:peptidoglycan catabolic process"/>
    <property type="evidence" value="ECO:0007669"/>
    <property type="project" value="InterPro"/>
</dbReference>
<dbReference type="SUPFAM" id="SSF55846">
    <property type="entry name" value="N-acetylmuramoyl-L-alanine amidase-like"/>
    <property type="match status" value="1"/>
</dbReference>
<keyword evidence="5" id="KW-1185">Reference proteome</keyword>
<dbReference type="InterPro" id="IPR036505">
    <property type="entry name" value="Amidase/PGRP_sf"/>
</dbReference>
<dbReference type="AlphaFoldDB" id="R4YYW9"/>
<sequence>MAGPPGVTPSHGGDDVPHGDQRAARRAPALPATTSRRSLLAAAMLSPAVIAAARPGSAPRQDDTTAPKPADATAAPDGAAGPGTTAAASDASASQAGRPAIRPRKDWGSAAPPSGTLRAIDNQLLVVHHTEAPGKAYEPSAVPGLIEGIYAFHTSDELGWPDIGFNFIVDEFGTIWEGRQGSIDTAIACEIEGGDVGHSQHCAFLGDFNVSAPTPLAIEAMVSLLAWLANRDRVPTGVGDTTSFISEGNDKFPAGQKVTVPTIAGHRAIADVGCPGDATQTEVVPQLQGLVSGERLRIDPDGDGGGTTPATPTGDTSLPAAEDDATTTSVFETTPVTRRTVGFEASPLPEAQVNDQVEGNEWAPAAITGGLAAAAVGAGAVYAAHRHRTNRPAQLPDRTTAGDALGVGESARRAADARTVDDARALVVRPDGIDGGSAGWMPAGSAASVGWVISAGWSDDAHDNALRELRGLVKDLEIDPSTPEGRAFGDAVTASLSALVSGTAGSAAHAAGEGPGAVVFLHSRRATSVVRLGSGGFVLPGEGEQPEWVPVRARLPLPAGTGAGAPAEVTTLARQWHHPERMPVAVAWLGSADDDVVIDALTRAHDGTMGEAPSGDALVDDTVKVRQALLRAGVDDLGLVVL</sequence>
<protein>
    <recommendedName>
        <fullName evidence="3">Peptidoglycan recognition protein family domain-containing protein</fullName>
    </recommendedName>
</protein>
<feature type="domain" description="Peptidoglycan recognition protein family" evidence="3">
    <location>
        <begin position="99"/>
        <end position="242"/>
    </location>
</feature>
<dbReference type="STRING" id="1229780.BN381_250068"/>
<dbReference type="Proteomes" id="UP000018291">
    <property type="component" value="Unassembled WGS sequence"/>
</dbReference>
<reference evidence="4 5" key="1">
    <citation type="journal article" date="2013" name="ISME J.">
        <title>Metabolic model for the filamentous 'Candidatus Microthrix parvicella' based on genomic and metagenomic analyses.</title>
        <authorList>
            <person name="Jon McIlroy S."/>
            <person name="Kristiansen R."/>
            <person name="Albertsen M."/>
            <person name="Michael Karst S."/>
            <person name="Rossetti S."/>
            <person name="Lund Nielsen J."/>
            <person name="Tandoi V."/>
            <person name="James Seviour R."/>
            <person name="Nielsen P.H."/>
        </authorList>
    </citation>
    <scope>NUCLEOTIDE SEQUENCE [LARGE SCALE GENOMIC DNA]</scope>
    <source>
        <strain evidence="4 5">RN1</strain>
    </source>
</reference>
<name>R4YYW9_9ACTN</name>
<feature type="compositionally biased region" description="Low complexity" evidence="2">
    <location>
        <begin position="26"/>
        <end position="35"/>
    </location>
</feature>
<gene>
    <name evidence="4" type="ORF">BN381_250068</name>
</gene>
<evidence type="ECO:0000256" key="2">
    <source>
        <dbReference type="SAM" id="MobiDB-lite"/>
    </source>
</evidence>
<feature type="compositionally biased region" description="Basic and acidic residues" evidence="2">
    <location>
        <begin position="12"/>
        <end position="23"/>
    </location>
</feature>
<feature type="region of interest" description="Disordered" evidence="2">
    <location>
        <begin position="1"/>
        <end position="35"/>
    </location>
</feature>
<comment type="similarity">
    <text evidence="1">Belongs to the N-acetylmuramoyl-L-alanine amidase 2 family.</text>
</comment>